<keyword evidence="1" id="KW-0472">Membrane</keyword>
<name>A0ABM8GDE2_9MICO</name>
<evidence type="ECO:0008006" key="4">
    <source>
        <dbReference type="Google" id="ProtNLM"/>
    </source>
</evidence>
<evidence type="ECO:0000313" key="2">
    <source>
        <dbReference type="EMBL" id="BDZ46281.1"/>
    </source>
</evidence>
<evidence type="ECO:0000256" key="1">
    <source>
        <dbReference type="SAM" id="Phobius"/>
    </source>
</evidence>
<feature type="transmembrane region" description="Helical" evidence="1">
    <location>
        <begin position="20"/>
        <end position="45"/>
    </location>
</feature>
<dbReference type="InterPro" id="IPR052524">
    <property type="entry name" value="MFS_Cyanate_Porter"/>
</dbReference>
<organism evidence="2 3">
    <name type="scientific">Naasia aerilata</name>
    <dbReference type="NCBI Taxonomy" id="1162966"/>
    <lineage>
        <taxon>Bacteria</taxon>
        <taxon>Bacillati</taxon>
        <taxon>Actinomycetota</taxon>
        <taxon>Actinomycetes</taxon>
        <taxon>Micrococcales</taxon>
        <taxon>Microbacteriaceae</taxon>
        <taxon>Naasia</taxon>
    </lineage>
</organism>
<protein>
    <recommendedName>
        <fullName evidence="4">Major facilitator superfamily (MFS) profile domain-containing protein</fullName>
    </recommendedName>
</protein>
<sequence>MLSVLWISMPLGLLLAPDQFLLFNALGGVAQGGGFAALLTVIAVAAGDARQASALSAFVQGVGYTVAALAPPALGLAHDVTSGWSLPLVLMVGTAASFGVFGMMAAMHGGRRRATRAAR</sequence>
<dbReference type="EMBL" id="AP027731">
    <property type="protein sequence ID" value="BDZ46281.1"/>
    <property type="molecule type" value="Genomic_DNA"/>
</dbReference>
<dbReference type="Proteomes" id="UP001321498">
    <property type="component" value="Chromosome"/>
</dbReference>
<dbReference type="PANTHER" id="PTHR23523">
    <property type="match status" value="1"/>
</dbReference>
<proteinExistence type="predicted"/>
<evidence type="ECO:0000313" key="3">
    <source>
        <dbReference type="Proteomes" id="UP001321498"/>
    </source>
</evidence>
<gene>
    <name evidence="2" type="ORF">GCM10025866_21900</name>
</gene>
<keyword evidence="3" id="KW-1185">Reference proteome</keyword>
<feature type="transmembrane region" description="Helical" evidence="1">
    <location>
        <begin position="84"/>
        <end position="106"/>
    </location>
</feature>
<accession>A0ABM8GDE2</accession>
<feature type="transmembrane region" description="Helical" evidence="1">
    <location>
        <begin position="57"/>
        <end position="78"/>
    </location>
</feature>
<dbReference type="PANTHER" id="PTHR23523:SF2">
    <property type="entry name" value="2-NITROIMIDAZOLE TRANSPORTER"/>
    <property type="match status" value="1"/>
</dbReference>
<keyword evidence="1" id="KW-0812">Transmembrane</keyword>
<reference evidence="3" key="1">
    <citation type="journal article" date="2019" name="Int. J. Syst. Evol. Microbiol.">
        <title>The Global Catalogue of Microorganisms (GCM) 10K type strain sequencing project: providing services to taxonomists for standard genome sequencing and annotation.</title>
        <authorList>
            <consortium name="The Broad Institute Genomics Platform"/>
            <consortium name="The Broad Institute Genome Sequencing Center for Infectious Disease"/>
            <person name="Wu L."/>
            <person name="Ma J."/>
        </authorList>
    </citation>
    <scope>NUCLEOTIDE SEQUENCE [LARGE SCALE GENOMIC DNA]</scope>
    <source>
        <strain evidence="3">NBRC 108725</strain>
    </source>
</reference>
<keyword evidence="1" id="KW-1133">Transmembrane helix</keyword>